<dbReference type="InterPro" id="IPR012875">
    <property type="entry name" value="SDHF4"/>
</dbReference>
<accession>A0A448Z880</accession>
<dbReference type="Proteomes" id="UP000291116">
    <property type="component" value="Unassembled WGS sequence"/>
</dbReference>
<evidence type="ECO:0000313" key="3">
    <source>
        <dbReference type="EMBL" id="VEU38218.1"/>
    </source>
</evidence>
<comment type="similarity">
    <text evidence="1">Belongs to the SDHAF4 family.</text>
</comment>
<proteinExistence type="inferred from homology"/>
<evidence type="ECO:0000256" key="2">
    <source>
        <dbReference type="SAM" id="MobiDB-lite"/>
    </source>
</evidence>
<dbReference type="AlphaFoldDB" id="A0A448Z880"/>
<dbReference type="Pfam" id="PF07896">
    <property type="entry name" value="DUF1674"/>
    <property type="match status" value="1"/>
</dbReference>
<feature type="compositionally biased region" description="Low complexity" evidence="2">
    <location>
        <begin position="69"/>
        <end position="78"/>
    </location>
</feature>
<evidence type="ECO:0000256" key="1">
    <source>
        <dbReference type="ARBA" id="ARBA00005701"/>
    </source>
</evidence>
<organism evidence="3 4">
    <name type="scientific">Pseudo-nitzschia multistriata</name>
    <dbReference type="NCBI Taxonomy" id="183589"/>
    <lineage>
        <taxon>Eukaryota</taxon>
        <taxon>Sar</taxon>
        <taxon>Stramenopiles</taxon>
        <taxon>Ochrophyta</taxon>
        <taxon>Bacillariophyta</taxon>
        <taxon>Bacillariophyceae</taxon>
        <taxon>Bacillariophycidae</taxon>
        <taxon>Bacillariales</taxon>
        <taxon>Bacillariaceae</taxon>
        <taxon>Pseudo-nitzschia</taxon>
    </lineage>
</organism>
<protein>
    <submittedName>
        <fullName evidence="3">Uncharacterized protein</fullName>
    </submittedName>
</protein>
<keyword evidence="4" id="KW-1185">Reference proteome</keyword>
<evidence type="ECO:0000313" key="4">
    <source>
        <dbReference type="Proteomes" id="UP000291116"/>
    </source>
</evidence>
<feature type="region of interest" description="Disordered" evidence="2">
    <location>
        <begin position="113"/>
        <end position="153"/>
    </location>
</feature>
<reference evidence="3 4" key="1">
    <citation type="submission" date="2019-01" db="EMBL/GenBank/DDBJ databases">
        <authorList>
            <person name="Ferrante I. M."/>
        </authorList>
    </citation>
    <scope>NUCLEOTIDE SEQUENCE [LARGE SCALE GENOMIC DNA]</scope>
    <source>
        <strain evidence="3 4">B856</strain>
    </source>
</reference>
<gene>
    <name evidence="3" type="ORF">PSNMU_V1.4_AUG-EV-PASAV3_0050580</name>
</gene>
<dbReference type="EMBL" id="CAACVS010000159">
    <property type="protein sequence ID" value="VEU38218.1"/>
    <property type="molecule type" value="Genomic_DNA"/>
</dbReference>
<sequence>MLVPSPSLIRLIALRVRSNALPSLQSNSTSTSTARTIRSCYPVQSSAFSSWFGNKSEENSNDVNSYHDTSGTRSSSTTDAVMVEKVKIAACGDIDSDDEDDDEMEQEEMFVEAHVSPAFEHGATEWGGPRRGGRFPEPTRFGDWERKGRCSDF</sequence>
<feature type="region of interest" description="Disordered" evidence="2">
    <location>
        <begin position="52"/>
        <end position="78"/>
    </location>
</feature>
<name>A0A448Z880_9STRA</name>
<feature type="compositionally biased region" description="Basic and acidic residues" evidence="2">
    <location>
        <begin position="140"/>
        <end position="153"/>
    </location>
</feature>